<dbReference type="CDD" id="cd17325">
    <property type="entry name" value="MFS_MdtG_SLC18_like"/>
    <property type="match status" value="1"/>
</dbReference>
<dbReference type="PANTHER" id="PTHR43124:SF3">
    <property type="entry name" value="CHLORAMPHENICOL EFFLUX PUMP RV0191"/>
    <property type="match status" value="1"/>
</dbReference>
<proteinExistence type="predicted"/>
<dbReference type="SUPFAM" id="SSF103473">
    <property type="entry name" value="MFS general substrate transporter"/>
    <property type="match status" value="1"/>
</dbReference>
<feature type="transmembrane region" description="Helical" evidence="7">
    <location>
        <begin position="260"/>
        <end position="283"/>
    </location>
</feature>
<keyword evidence="6 7" id="KW-0472">Membrane</keyword>
<keyword evidence="2" id="KW-0813">Transport</keyword>
<evidence type="ECO:0000313" key="10">
    <source>
        <dbReference type="Proteomes" id="UP000596857"/>
    </source>
</evidence>
<dbReference type="InterPro" id="IPR036259">
    <property type="entry name" value="MFS_trans_sf"/>
</dbReference>
<dbReference type="Gene3D" id="1.20.1250.20">
    <property type="entry name" value="MFS general substrate transporter like domains"/>
    <property type="match status" value="2"/>
</dbReference>
<dbReference type="EMBL" id="WHOB01000039">
    <property type="protein sequence ID" value="NOU80046.1"/>
    <property type="molecule type" value="Genomic_DNA"/>
</dbReference>
<comment type="caution">
    <text evidence="9">The sequence shown here is derived from an EMBL/GenBank/DDBJ whole genome shotgun (WGS) entry which is preliminary data.</text>
</comment>
<evidence type="ECO:0000256" key="6">
    <source>
        <dbReference type="ARBA" id="ARBA00023136"/>
    </source>
</evidence>
<dbReference type="PANTHER" id="PTHR43124">
    <property type="entry name" value="PURINE EFFLUX PUMP PBUE"/>
    <property type="match status" value="1"/>
</dbReference>
<evidence type="ECO:0000313" key="9">
    <source>
        <dbReference type="EMBL" id="NOU80046.1"/>
    </source>
</evidence>
<feature type="domain" description="Major facilitator superfamily (MFS) profile" evidence="8">
    <location>
        <begin position="28"/>
        <end position="411"/>
    </location>
</feature>
<feature type="transmembrane region" description="Helical" evidence="7">
    <location>
        <begin position="389"/>
        <end position="407"/>
    </location>
</feature>
<evidence type="ECO:0000256" key="4">
    <source>
        <dbReference type="ARBA" id="ARBA00022692"/>
    </source>
</evidence>
<feature type="transmembrane region" description="Helical" evidence="7">
    <location>
        <begin position="230"/>
        <end position="254"/>
    </location>
</feature>
<accession>A0ABX1YIS0</accession>
<feature type="transmembrane region" description="Helical" evidence="7">
    <location>
        <begin position="319"/>
        <end position="342"/>
    </location>
</feature>
<evidence type="ECO:0000256" key="1">
    <source>
        <dbReference type="ARBA" id="ARBA00004651"/>
    </source>
</evidence>
<sequence length="421" mass="44792">MIMLLHSSLLRAVNDCEERTIDMSNNKIFTLLAINILLVFSIMVSIFPIAPLISSDLGMTSGEIGSIAGIASLVMTFLSIPSGVFADRYGRKKIIIASLALSAVAVFMVAASHGVLLFTAGWLLFGFARGFVSTPIFAVVMDVCKPEERGRAMGIVSGAIGAGSVLGYVLSGLLSNYFGWHTSFAVLASLLLLSTLVTTVLLRETGVKNTSRSIGQAFKSSFKWLGVREILLAGIVGTLCFMVGVFTTFLVPFAAKEQDISLVLLSLLFIPYEAVASFGAVFIGWISDKVGRHAPLIWAQSICLGALVLLYALDFNPWLLTFGYALIGLTEGPIITLVNTIITDKVIKINPMEMGAALGTFRTLQGVGIALGSTLGGFFYSRIGTHPSYLVAAGMMVLTILISLGLGKKEESGVSEYKSAG</sequence>
<dbReference type="PROSITE" id="PS00216">
    <property type="entry name" value="SUGAR_TRANSPORT_1"/>
    <property type="match status" value="1"/>
</dbReference>
<comment type="subcellular location">
    <subcellularLocation>
        <location evidence="1">Cell membrane</location>
        <topology evidence="1">Multi-pass membrane protein</topology>
    </subcellularLocation>
</comment>
<dbReference type="Pfam" id="PF07690">
    <property type="entry name" value="MFS_1"/>
    <property type="match status" value="1"/>
</dbReference>
<name>A0ABX1YIS0_9BACL</name>
<dbReference type="InterPro" id="IPR020846">
    <property type="entry name" value="MFS_dom"/>
</dbReference>
<dbReference type="InterPro" id="IPR005829">
    <property type="entry name" value="Sugar_transporter_CS"/>
</dbReference>
<evidence type="ECO:0000256" key="3">
    <source>
        <dbReference type="ARBA" id="ARBA00022475"/>
    </source>
</evidence>
<organism evidence="9 10">
    <name type="scientific">Paenibacillus phytohabitans</name>
    <dbReference type="NCBI Taxonomy" id="2654978"/>
    <lineage>
        <taxon>Bacteria</taxon>
        <taxon>Bacillati</taxon>
        <taxon>Bacillota</taxon>
        <taxon>Bacilli</taxon>
        <taxon>Bacillales</taxon>
        <taxon>Paenibacillaceae</taxon>
        <taxon>Paenibacillus</taxon>
    </lineage>
</organism>
<protein>
    <submittedName>
        <fullName evidence="9">MFS transporter</fullName>
    </submittedName>
</protein>
<evidence type="ECO:0000256" key="5">
    <source>
        <dbReference type="ARBA" id="ARBA00022989"/>
    </source>
</evidence>
<feature type="transmembrane region" description="Helical" evidence="7">
    <location>
        <begin position="122"/>
        <end position="140"/>
    </location>
</feature>
<dbReference type="Proteomes" id="UP000596857">
    <property type="component" value="Unassembled WGS sequence"/>
</dbReference>
<gene>
    <name evidence="9" type="ORF">GC101_14315</name>
</gene>
<keyword evidence="5 7" id="KW-1133">Transmembrane helix</keyword>
<feature type="transmembrane region" description="Helical" evidence="7">
    <location>
        <begin position="152"/>
        <end position="174"/>
    </location>
</feature>
<reference evidence="9 10" key="1">
    <citation type="submission" date="2019-10" db="EMBL/GenBank/DDBJ databases">
        <title>Description of Paenibacillus terricola sp. nov.</title>
        <authorList>
            <person name="Carlier A."/>
            <person name="Qi S."/>
        </authorList>
    </citation>
    <scope>NUCLEOTIDE SEQUENCE [LARGE SCALE GENOMIC DNA]</scope>
    <source>
        <strain evidence="9 10">LMG 31459</strain>
    </source>
</reference>
<feature type="transmembrane region" description="Helical" evidence="7">
    <location>
        <begin position="295"/>
        <end position="313"/>
    </location>
</feature>
<evidence type="ECO:0000256" key="2">
    <source>
        <dbReference type="ARBA" id="ARBA00022448"/>
    </source>
</evidence>
<feature type="transmembrane region" description="Helical" evidence="7">
    <location>
        <begin position="363"/>
        <end position="383"/>
    </location>
</feature>
<evidence type="ECO:0000256" key="7">
    <source>
        <dbReference type="SAM" id="Phobius"/>
    </source>
</evidence>
<feature type="transmembrane region" description="Helical" evidence="7">
    <location>
        <begin position="28"/>
        <end position="52"/>
    </location>
</feature>
<dbReference type="PROSITE" id="PS50850">
    <property type="entry name" value="MFS"/>
    <property type="match status" value="1"/>
</dbReference>
<keyword evidence="3" id="KW-1003">Cell membrane</keyword>
<evidence type="ECO:0000259" key="8">
    <source>
        <dbReference type="PROSITE" id="PS50850"/>
    </source>
</evidence>
<feature type="transmembrane region" description="Helical" evidence="7">
    <location>
        <begin position="64"/>
        <end position="85"/>
    </location>
</feature>
<feature type="transmembrane region" description="Helical" evidence="7">
    <location>
        <begin position="94"/>
        <end position="116"/>
    </location>
</feature>
<dbReference type="InterPro" id="IPR011701">
    <property type="entry name" value="MFS"/>
</dbReference>
<dbReference type="InterPro" id="IPR050189">
    <property type="entry name" value="MFS_Efflux_Transporters"/>
</dbReference>
<keyword evidence="10" id="KW-1185">Reference proteome</keyword>
<feature type="transmembrane region" description="Helical" evidence="7">
    <location>
        <begin position="180"/>
        <end position="202"/>
    </location>
</feature>
<keyword evidence="4 7" id="KW-0812">Transmembrane</keyword>